<feature type="compositionally biased region" description="Polar residues" evidence="1">
    <location>
        <begin position="189"/>
        <end position="203"/>
    </location>
</feature>
<gene>
    <name evidence="2" type="ORF">Glove_303g116</name>
</gene>
<name>A0A397HUQ8_9GLOM</name>
<dbReference type="Proteomes" id="UP000266861">
    <property type="component" value="Unassembled WGS sequence"/>
</dbReference>
<dbReference type="OrthoDB" id="2430144at2759"/>
<accession>A0A397HUQ8</accession>
<evidence type="ECO:0000313" key="3">
    <source>
        <dbReference type="Proteomes" id="UP000266861"/>
    </source>
</evidence>
<sequence length="458" mass="53379">MENQESFFGSPLFHFLAQPEILSKKSSITSDHIFNHYQKEWPDSDYSKIYDAFSKDLDDALDTNFYNKDVMSILRNIKDTWNTWKKIRLQQIRHNQFDVSVTKYQKGVATVVEEETNKWVEEAINNDRDDGLIPNKRQINVKDVPEIVQKKQRPDEGERSNKWNLRLLKKVHYADASSSDLSENDSISRESTPCPTNIITPNISFKMDDDKSNEQENSNGYNAKSIEESHLSDVVSSLLTTVSSETHLQQTLNDFSPLSVLRKYCAKENTSPYDPAHSFILDLSPSSKIKGQFSEEQWFQLLKRPDIVKKSFSCEIEPLIKHLFDNKISLSQARLKWYELRNVNAPIYNDEFSYAENEWKKIKYWIERVVGQFLDAFESFRNPLLENNCNERQWTGDYIIPLIQGALKLDGRCLALWGEATVLATQRRRNNMKDINIEKVTRSHLADFLCKHEQNEIA</sequence>
<dbReference type="AlphaFoldDB" id="A0A397HUQ8"/>
<feature type="region of interest" description="Disordered" evidence="1">
    <location>
        <begin position="179"/>
        <end position="225"/>
    </location>
</feature>
<proteinExistence type="predicted"/>
<reference evidence="2 3" key="1">
    <citation type="submission" date="2018-08" db="EMBL/GenBank/DDBJ databases">
        <title>Genome and evolution of the arbuscular mycorrhizal fungus Diversispora epigaea (formerly Glomus versiforme) and its bacterial endosymbionts.</title>
        <authorList>
            <person name="Sun X."/>
            <person name="Fei Z."/>
            <person name="Harrison M."/>
        </authorList>
    </citation>
    <scope>NUCLEOTIDE SEQUENCE [LARGE SCALE GENOMIC DNA]</scope>
    <source>
        <strain evidence="2 3">IT104</strain>
    </source>
</reference>
<evidence type="ECO:0000256" key="1">
    <source>
        <dbReference type="SAM" id="MobiDB-lite"/>
    </source>
</evidence>
<comment type="caution">
    <text evidence="2">The sequence shown here is derived from an EMBL/GenBank/DDBJ whole genome shotgun (WGS) entry which is preliminary data.</text>
</comment>
<keyword evidence="3" id="KW-1185">Reference proteome</keyword>
<evidence type="ECO:0000313" key="2">
    <source>
        <dbReference type="EMBL" id="RHZ66969.1"/>
    </source>
</evidence>
<organism evidence="2 3">
    <name type="scientific">Diversispora epigaea</name>
    <dbReference type="NCBI Taxonomy" id="1348612"/>
    <lineage>
        <taxon>Eukaryota</taxon>
        <taxon>Fungi</taxon>
        <taxon>Fungi incertae sedis</taxon>
        <taxon>Mucoromycota</taxon>
        <taxon>Glomeromycotina</taxon>
        <taxon>Glomeromycetes</taxon>
        <taxon>Diversisporales</taxon>
        <taxon>Diversisporaceae</taxon>
        <taxon>Diversispora</taxon>
    </lineage>
</organism>
<dbReference type="EMBL" id="PQFF01000277">
    <property type="protein sequence ID" value="RHZ66969.1"/>
    <property type="molecule type" value="Genomic_DNA"/>
</dbReference>
<protein>
    <submittedName>
        <fullName evidence="2">Uncharacterized protein</fullName>
    </submittedName>
</protein>